<evidence type="ECO:0000259" key="1">
    <source>
        <dbReference type="PROSITE" id="PS50097"/>
    </source>
</evidence>
<dbReference type="Gene3D" id="3.30.710.10">
    <property type="entry name" value="Potassium Channel Kv1.1, Chain A"/>
    <property type="match status" value="1"/>
</dbReference>
<name>A0A8X6H1E0_TRICU</name>
<evidence type="ECO:0000313" key="3">
    <source>
        <dbReference type="Proteomes" id="UP000887116"/>
    </source>
</evidence>
<reference evidence="2" key="1">
    <citation type="submission" date="2020-07" db="EMBL/GenBank/DDBJ databases">
        <title>Multicomponent nature underlies the extraordinary mechanical properties of spider dragline silk.</title>
        <authorList>
            <person name="Kono N."/>
            <person name="Nakamura H."/>
            <person name="Mori M."/>
            <person name="Yoshida Y."/>
            <person name="Ohtoshi R."/>
            <person name="Malay A.D."/>
            <person name="Moran D.A.P."/>
            <person name="Tomita M."/>
            <person name="Numata K."/>
            <person name="Arakawa K."/>
        </authorList>
    </citation>
    <scope>NUCLEOTIDE SEQUENCE</scope>
</reference>
<comment type="caution">
    <text evidence="2">The sequence shown here is derived from an EMBL/GenBank/DDBJ whole genome shotgun (WGS) entry which is preliminary data.</text>
</comment>
<proteinExistence type="predicted"/>
<dbReference type="InterPro" id="IPR011333">
    <property type="entry name" value="SKP1/BTB/POZ_sf"/>
</dbReference>
<sequence>MECYIIKAVDCPNVLSEDDRLVILFHRLFKGDPIYVRCKITVEELPTLKHIAKHVFDTDDVWTFPTFFQFSRQKPFISLHLGSQCTGLKGFTLKCEYSISADECVFVEGTECTAAQFENFLAQSNNVINLSNDLASLYNIFLPKMSDITFQINNVKFPAHKVILAARSPIFARMFEHDVLETVEGIINICDIDVATLNLLLMYLYSGKVELLNYDSVVKLYAATDKYEVISLKEFCAQYLKETLSSSNVCEILILADMHCDTSLKKFAMDFIFAQSDVILRSPEWKELIDSRTELASDVLREITKNILTRRVCSCLFRRVPSVRVRNPFRTFPHIFLNE</sequence>
<evidence type="ECO:0000313" key="2">
    <source>
        <dbReference type="EMBL" id="GFQ77949.1"/>
    </source>
</evidence>
<dbReference type="AlphaFoldDB" id="A0A8X6H1E0"/>
<organism evidence="2 3">
    <name type="scientific">Trichonephila clavata</name>
    <name type="common">Joro spider</name>
    <name type="synonym">Nephila clavata</name>
    <dbReference type="NCBI Taxonomy" id="2740835"/>
    <lineage>
        <taxon>Eukaryota</taxon>
        <taxon>Metazoa</taxon>
        <taxon>Ecdysozoa</taxon>
        <taxon>Arthropoda</taxon>
        <taxon>Chelicerata</taxon>
        <taxon>Arachnida</taxon>
        <taxon>Araneae</taxon>
        <taxon>Araneomorphae</taxon>
        <taxon>Entelegynae</taxon>
        <taxon>Araneoidea</taxon>
        <taxon>Nephilidae</taxon>
        <taxon>Trichonephila</taxon>
    </lineage>
</organism>
<protein>
    <submittedName>
        <fullName evidence="2">Protein roadkill</fullName>
    </submittedName>
</protein>
<dbReference type="OrthoDB" id="6434910at2759"/>
<dbReference type="Proteomes" id="UP000887116">
    <property type="component" value="Unassembled WGS sequence"/>
</dbReference>
<dbReference type="SUPFAM" id="SSF54695">
    <property type="entry name" value="POZ domain"/>
    <property type="match status" value="1"/>
</dbReference>
<accession>A0A8X6H1E0</accession>
<gene>
    <name evidence="2" type="primary">rdx</name>
    <name evidence="2" type="ORF">TNCT_39191</name>
</gene>
<dbReference type="Gene3D" id="1.25.40.420">
    <property type="match status" value="1"/>
</dbReference>
<dbReference type="PANTHER" id="PTHR24413">
    <property type="entry name" value="SPECKLE-TYPE POZ PROTEIN"/>
    <property type="match status" value="1"/>
</dbReference>
<feature type="domain" description="BTB" evidence="1">
    <location>
        <begin position="146"/>
        <end position="213"/>
    </location>
</feature>
<dbReference type="Pfam" id="PF00651">
    <property type="entry name" value="BTB"/>
    <property type="match status" value="1"/>
</dbReference>
<dbReference type="EMBL" id="BMAO01002058">
    <property type="protein sequence ID" value="GFQ77949.1"/>
    <property type="molecule type" value="Genomic_DNA"/>
</dbReference>
<keyword evidence="3" id="KW-1185">Reference proteome</keyword>
<dbReference type="SMART" id="SM00225">
    <property type="entry name" value="BTB"/>
    <property type="match status" value="1"/>
</dbReference>
<dbReference type="InterPro" id="IPR000210">
    <property type="entry name" value="BTB/POZ_dom"/>
</dbReference>
<dbReference type="PROSITE" id="PS50097">
    <property type="entry name" value="BTB"/>
    <property type="match status" value="1"/>
</dbReference>